<dbReference type="OrthoDB" id="285058at2"/>
<dbReference type="EMBL" id="PUHY01000005">
    <property type="protein sequence ID" value="PQO37194.1"/>
    <property type="molecule type" value="Genomic_DNA"/>
</dbReference>
<protein>
    <recommendedName>
        <fullName evidence="4">Carboxypeptidase regulatory-like domain-containing protein</fullName>
    </recommendedName>
</protein>
<keyword evidence="1" id="KW-0732">Signal</keyword>
<dbReference type="Proteomes" id="UP000238322">
    <property type="component" value="Unassembled WGS sequence"/>
</dbReference>
<dbReference type="RefSeq" id="WP_105328444.1">
    <property type="nucleotide sequence ID" value="NZ_PUHY01000005.1"/>
</dbReference>
<sequence length="149" mass="15949">MSRRRLLCFVGLAILSSGLGCTANEHQYYAKPTTKVTGTVTVDGQPPGSPIVIECHPEGGLDAEHPSITQALTTPEGTFAFSTYEEGDGIPAGKYQITFFWGKFNPVSASFVGPDKLKNRYAKPDKTPITLDVSGDQPIDMGVIALTTK</sequence>
<gene>
    <name evidence="2" type="ORF">C5Y83_04380</name>
</gene>
<evidence type="ECO:0000313" key="3">
    <source>
        <dbReference type="Proteomes" id="UP000238322"/>
    </source>
</evidence>
<evidence type="ECO:0008006" key="4">
    <source>
        <dbReference type="Google" id="ProtNLM"/>
    </source>
</evidence>
<accession>A0A2S8FZ88</accession>
<organism evidence="2 3">
    <name type="scientific">Blastopirellula marina</name>
    <dbReference type="NCBI Taxonomy" id="124"/>
    <lineage>
        <taxon>Bacteria</taxon>
        <taxon>Pseudomonadati</taxon>
        <taxon>Planctomycetota</taxon>
        <taxon>Planctomycetia</taxon>
        <taxon>Pirellulales</taxon>
        <taxon>Pirellulaceae</taxon>
        <taxon>Blastopirellula</taxon>
    </lineage>
</organism>
<reference evidence="2 3" key="1">
    <citation type="submission" date="2018-02" db="EMBL/GenBank/DDBJ databases">
        <title>Comparative genomes isolates from brazilian mangrove.</title>
        <authorList>
            <person name="Araujo J.E."/>
            <person name="Taketani R.G."/>
            <person name="Silva M.C.P."/>
            <person name="Loureco M.V."/>
            <person name="Andreote F.D."/>
        </authorList>
    </citation>
    <scope>NUCLEOTIDE SEQUENCE [LARGE SCALE GENOMIC DNA]</scope>
    <source>
        <strain evidence="2 3">Hex-1 MGV</strain>
    </source>
</reference>
<name>A0A2S8FZ88_9BACT</name>
<evidence type="ECO:0000256" key="1">
    <source>
        <dbReference type="SAM" id="SignalP"/>
    </source>
</evidence>
<feature type="signal peptide" evidence="1">
    <location>
        <begin position="1"/>
        <end position="23"/>
    </location>
</feature>
<dbReference type="AlphaFoldDB" id="A0A2S8FZ88"/>
<dbReference type="PROSITE" id="PS51257">
    <property type="entry name" value="PROKAR_LIPOPROTEIN"/>
    <property type="match status" value="1"/>
</dbReference>
<feature type="chain" id="PRO_5015727055" description="Carboxypeptidase regulatory-like domain-containing protein" evidence="1">
    <location>
        <begin position="24"/>
        <end position="149"/>
    </location>
</feature>
<evidence type="ECO:0000313" key="2">
    <source>
        <dbReference type="EMBL" id="PQO37194.1"/>
    </source>
</evidence>
<comment type="caution">
    <text evidence="2">The sequence shown here is derived from an EMBL/GenBank/DDBJ whole genome shotgun (WGS) entry which is preliminary data.</text>
</comment>
<proteinExistence type="predicted"/>